<dbReference type="PROSITE" id="PS50262">
    <property type="entry name" value="G_PROTEIN_RECEP_F1_2"/>
    <property type="match status" value="1"/>
</dbReference>
<evidence type="ECO:0000313" key="9">
    <source>
        <dbReference type="Proteomes" id="UP000682733"/>
    </source>
</evidence>
<evidence type="ECO:0000313" key="8">
    <source>
        <dbReference type="EMBL" id="CAF4390907.1"/>
    </source>
</evidence>
<organism evidence="8 9">
    <name type="scientific">Didymodactylos carnosus</name>
    <dbReference type="NCBI Taxonomy" id="1234261"/>
    <lineage>
        <taxon>Eukaryota</taxon>
        <taxon>Metazoa</taxon>
        <taxon>Spiralia</taxon>
        <taxon>Gnathifera</taxon>
        <taxon>Rotifera</taxon>
        <taxon>Eurotatoria</taxon>
        <taxon>Bdelloidea</taxon>
        <taxon>Philodinida</taxon>
        <taxon>Philodinidae</taxon>
        <taxon>Didymodactylos</taxon>
    </lineage>
</organism>
<reference evidence="8" key="1">
    <citation type="submission" date="2021-02" db="EMBL/GenBank/DDBJ databases">
        <authorList>
            <person name="Nowell W R."/>
        </authorList>
    </citation>
    <scope>NUCLEOTIDE SEQUENCE</scope>
</reference>
<feature type="transmembrane region" description="Helical" evidence="5">
    <location>
        <begin position="23"/>
        <end position="52"/>
    </location>
</feature>
<proteinExistence type="predicted"/>
<gene>
    <name evidence="7" type="ORF">OVA965_LOCUS41397</name>
    <name evidence="8" type="ORF">TMI583_LOCUS43032</name>
</gene>
<keyword evidence="3 5" id="KW-1133">Transmembrane helix</keyword>
<evidence type="ECO:0000256" key="3">
    <source>
        <dbReference type="ARBA" id="ARBA00022989"/>
    </source>
</evidence>
<dbReference type="InterPro" id="IPR017452">
    <property type="entry name" value="GPCR_Rhodpsn_7TM"/>
</dbReference>
<comment type="subcellular location">
    <subcellularLocation>
        <location evidence="1">Membrane</location>
    </subcellularLocation>
</comment>
<dbReference type="EMBL" id="CAJOBA010070859">
    <property type="protein sequence ID" value="CAF4390907.1"/>
    <property type="molecule type" value="Genomic_DNA"/>
</dbReference>
<evidence type="ECO:0000256" key="1">
    <source>
        <dbReference type="ARBA" id="ARBA00004370"/>
    </source>
</evidence>
<protein>
    <recommendedName>
        <fullName evidence="6">G-protein coupled receptors family 1 profile domain-containing protein</fullName>
    </recommendedName>
</protein>
<keyword evidence="4 5" id="KW-0472">Membrane</keyword>
<comment type="caution">
    <text evidence="8">The sequence shown here is derived from an EMBL/GenBank/DDBJ whole genome shotgun (WGS) entry which is preliminary data.</text>
</comment>
<dbReference type="AlphaFoldDB" id="A0A8S2VHP1"/>
<dbReference type="Proteomes" id="UP000677228">
    <property type="component" value="Unassembled WGS sequence"/>
</dbReference>
<feature type="domain" description="G-protein coupled receptors family 1 profile" evidence="6">
    <location>
        <begin position="45"/>
        <end position="92"/>
    </location>
</feature>
<evidence type="ECO:0000313" key="7">
    <source>
        <dbReference type="EMBL" id="CAF1588262.1"/>
    </source>
</evidence>
<evidence type="ECO:0000256" key="2">
    <source>
        <dbReference type="ARBA" id="ARBA00022692"/>
    </source>
</evidence>
<dbReference type="Gene3D" id="1.20.1070.10">
    <property type="entry name" value="Rhodopsin 7-helix transmembrane proteins"/>
    <property type="match status" value="1"/>
</dbReference>
<dbReference type="SUPFAM" id="SSF81321">
    <property type="entry name" value="Family A G protein-coupled receptor-like"/>
    <property type="match status" value="1"/>
</dbReference>
<evidence type="ECO:0000259" key="6">
    <source>
        <dbReference type="PROSITE" id="PS50262"/>
    </source>
</evidence>
<accession>A0A8S2VHP1</accession>
<dbReference type="GO" id="GO:0016020">
    <property type="term" value="C:membrane"/>
    <property type="evidence" value="ECO:0007669"/>
    <property type="project" value="UniProtKB-SubCell"/>
</dbReference>
<dbReference type="Proteomes" id="UP000682733">
    <property type="component" value="Unassembled WGS sequence"/>
</dbReference>
<evidence type="ECO:0000256" key="4">
    <source>
        <dbReference type="ARBA" id="ARBA00023136"/>
    </source>
</evidence>
<feature type="transmembrane region" description="Helical" evidence="5">
    <location>
        <begin position="64"/>
        <end position="83"/>
    </location>
</feature>
<evidence type="ECO:0000256" key="5">
    <source>
        <dbReference type="SAM" id="Phobius"/>
    </source>
</evidence>
<keyword evidence="2 5" id="KW-0812">Transmembrane</keyword>
<dbReference type="EMBL" id="CAJNOK010047553">
    <property type="protein sequence ID" value="CAF1588262.1"/>
    <property type="molecule type" value="Genomic_DNA"/>
</dbReference>
<sequence>MPMIEVDQDYIYANDTYHIDTHLYILVSVCIWTVLMSTIVFGSVGNILVLYIYSNRKDNKTCTLFIKVLAVVDLTICILIAPLELYQTTQGI</sequence>
<name>A0A8S2VHP1_9BILA</name>